<evidence type="ECO:0008006" key="4">
    <source>
        <dbReference type="Google" id="ProtNLM"/>
    </source>
</evidence>
<name>A0A075JH69_9MICO</name>
<dbReference type="EMBL" id="CP008889">
    <property type="protein sequence ID" value="AIF41140.1"/>
    <property type="molecule type" value="Genomic_DNA"/>
</dbReference>
<evidence type="ECO:0000313" key="2">
    <source>
        <dbReference type="EMBL" id="AIF41140.1"/>
    </source>
</evidence>
<gene>
    <name evidence="2" type="ORF">HX89_09485</name>
</gene>
<organism evidence="2 3">
    <name type="scientific">Dermacoccus nishinomiyaensis</name>
    <dbReference type="NCBI Taxonomy" id="1274"/>
    <lineage>
        <taxon>Bacteria</taxon>
        <taxon>Bacillati</taxon>
        <taxon>Actinomycetota</taxon>
        <taxon>Actinomycetes</taxon>
        <taxon>Micrococcales</taxon>
        <taxon>Dermacoccaceae</taxon>
        <taxon>Dermacoccus</taxon>
    </lineage>
</organism>
<evidence type="ECO:0000313" key="3">
    <source>
        <dbReference type="Proteomes" id="UP000027986"/>
    </source>
</evidence>
<evidence type="ECO:0000256" key="1">
    <source>
        <dbReference type="SAM" id="MobiDB-lite"/>
    </source>
</evidence>
<dbReference type="AlphaFoldDB" id="A0A075JH69"/>
<sequence length="370" mass="37322">MFILWEGTVSLTRPRCAWRHRPPERAVSACETVPMPDARLTRRTALAAVVLTATSACRLRVEKDAPLPGPTAAPAPDSGPLEAVRRHLVVAMSAASQETNHRREAADARGAHVAELKRLDATLRGIGATSLPSVSVSVSATAAPSVSASASASPSASASGKSSRASVPASSPSASSSPAATAWTRAESDWASPALCASLQKVSAASRPLALSIAARGLSSLPVGVSVPWSATASVPSSSALLEANAVTIHALEWWAARTDPDDRGDVPDLLDDLYAVRSLAESSASSGSPSSSSSASASPAAPARRYDSLAAARADAGKAAAAVMSACAVAATGTRSADDVNGLLLAWSSAARTVRFGGGSVSPFPGLTT</sequence>
<accession>A0A075JH69</accession>
<reference evidence="2 3" key="1">
    <citation type="submission" date="2014-07" db="EMBL/GenBank/DDBJ databases">
        <title>Genome Sequencing of Dermacoccus nishinomiyaensis.</title>
        <authorList>
            <person name="Hong K.W."/>
            <person name="Chan K.G."/>
        </authorList>
    </citation>
    <scope>NUCLEOTIDE SEQUENCE [LARGE SCALE GENOMIC DNA]</scope>
    <source>
        <strain evidence="2 3">M25</strain>
    </source>
</reference>
<proteinExistence type="predicted"/>
<dbReference type="Proteomes" id="UP000027986">
    <property type="component" value="Chromosome"/>
</dbReference>
<dbReference type="HOGENOM" id="CLU_747475_0_0_11"/>
<keyword evidence="3" id="KW-1185">Reference proteome</keyword>
<feature type="region of interest" description="Disordered" evidence="1">
    <location>
        <begin position="147"/>
        <end position="178"/>
    </location>
</feature>
<protein>
    <recommendedName>
        <fullName evidence="4">DUF4439 domain-containing protein</fullName>
    </recommendedName>
</protein>
<dbReference type="KEGG" id="dni:HX89_09485"/>